<keyword evidence="1" id="KW-0805">Transcription regulation</keyword>
<dbReference type="Gene3D" id="1.10.10.60">
    <property type="entry name" value="Homeodomain-like"/>
    <property type="match status" value="1"/>
</dbReference>
<keyword evidence="2 4" id="KW-0238">DNA-binding</keyword>
<dbReference type="Gene3D" id="1.10.357.10">
    <property type="entry name" value="Tetracycline Repressor, domain 2"/>
    <property type="match status" value="1"/>
</dbReference>
<dbReference type="PANTHER" id="PTHR47506:SF1">
    <property type="entry name" value="HTH-TYPE TRANSCRIPTIONAL REGULATOR YJDC"/>
    <property type="match status" value="1"/>
</dbReference>
<proteinExistence type="predicted"/>
<feature type="domain" description="HTH tetR-type" evidence="5">
    <location>
        <begin position="6"/>
        <end position="66"/>
    </location>
</feature>
<dbReference type="InterPro" id="IPR011075">
    <property type="entry name" value="TetR_C"/>
</dbReference>
<dbReference type="PANTHER" id="PTHR47506">
    <property type="entry name" value="TRANSCRIPTIONAL REGULATORY PROTEIN"/>
    <property type="match status" value="1"/>
</dbReference>
<evidence type="ECO:0000259" key="5">
    <source>
        <dbReference type="PROSITE" id="PS50977"/>
    </source>
</evidence>
<sequence>MARPRKFDVETVTDSILEEFWSNSFAGTSTEDLCTRTGLSRSSLYNTFRSKADAYQQALERYYRLKETERSRYADLPGTGRELVEQLMNDVISGQLAEEDRRICLVVHACVEIGKSDPEVAALAEKSLNGFEDLIATLVQRGQDDGSINTDCSARDLAGTLHAVINGLQVRERVSSTDAHARRIIQAAMSLF</sequence>
<evidence type="ECO:0000256" key="4">
    <source>
        <dbReference type="PROSITE-ProRule" id="PRU00335"/>
    </source>
</evidence>
<evidence type="ECO:0000256" key="1">
    <source>
        <dbReference type="ARBA" id="ARBA00023015"/>
    </source>
</evidence>
<dbReference type="AlphaFoldDB" id="A0A7Y9S5J0"/>
<organism evidence="6 7">
    <name type="scientific">Psychromicrobium silvestre</name>
    <dbReference type="NCBI Taxonomy" id="1645614"/>
    <lineage>
        <taxon>Bacteria</taxon>
        <taxon>Bacillati</taxon>
        <taxon>Actinomycetota</taxon>
        <taxon>Actinomycetes</taxon>
        <taxon>Micrococcales</taxon>
        <taxon>Micrococcaceae</taxon>
        <taxon>Psychromicrobium</taxon>
    </lineage>
</organism>
<dbReference type="SUPFAM" id="SSF46689">
    <property type="entry name" value="Homeodomain-like"/>
    <property type="match status" value="1"/>
</dbReference>
<dbReference type="InterPro" id="IPR001647">
    <property type="entry name" value="HTH_TetR"/>
</dbReference>
<dbReference type="EMBL" id="JACBYQ010000001">
    <property type="protein sequence ID" value="NYE94953.1"/>
    <property type="molecule type" value="Genomic_DNA"/>
</dbReference>
<evidence type="ECO:0000313" key="6">
    <source>
        <dbReference type="EMBL" id="NYE94953.1"/>
    </source>
</evidence>
<dbReference type="InterPro" id="IPR036271">
    <property type="entry name" value="Tet_transcr_reg_TetR-rel_C_sf"/>
</dbReference>
<feature type="DNA-binding region" description="H-T-H motif" evidence="4">
    <location>
        <begin position="29"/>
        <end position="48"/>
    </location>
</feature>
<dbReference type="Pfam" id="PF00440">
    <property type="entry name" value="TetR_N"/>
    <property type="match status" value="1"/>
</dbReference>
<accession>A0A7Y9S5J0</accession>
<evidence type="ECO:0000313" key="7">
    <source>
        <dbReference type="Proteomes" id="UP000521748"/>
    </source>
</evidence>
<dbReference type="InterPro" id="IPR009057">
    <property type="entry name" value="Homeodomain-like_sf"/>
</dbReference>
<comment type="caution">
    <text evidence="6">The sequence shown here is derived from an EMBL/GenBank/DDBJ whole genome shotgun (WGS) entry which is preliminary data.</text>
</comment>
<name>A0A7Y9S5J0_9MICC</name>
<evidence type="ECO:0000256" key="2">
    <source>
        <dbReference type="ARBA" id="ARBA00023125"/>
    </source>
</evidence>
<protein>
    <submittedName>
        <fullName evidence="6">AcrR family transcriptional regulator</fullName>
    </submittedName>
</protein>
<dbReference type="Pfam" id="PF16925">
    <property type="entry name" value="TetR_C_13"/>
    <property type="match status" value="1"/>
</dbReference>
<dbReference type="RefSeq" id="WP_179388660.1">
    <property type="nucleotide sequence ID" value="NZ_JACBYQ010000001.1"/>
</dbReference>
<gene>
    <name evidence="6" type="ORF">FHU41_001174</name>
</gene>
<dbReference type="SUPFAM" id="SSF48498">
    <property type="entry name" value="Tetracyclin repressor-like, C-terminal domain"/>
    <property type="match status" value="1"/>
</dbReference>
<dbReference type="PROSITE" id="PS50977">
    <property type="entry name" value="HTH_TETR_2"/>
    <property type="match status" value="1"/>
</dbReference>
<dbReference type="GO" id="GO:0003677">
    <property type="term" value="F:DNA binding"/>
    <property type="evidence" value="ECO:0007669"/>
    <property type="project" value="UniProtKB-UniRule"/>
</dbReference>
<evidence type="ECO:0000256" key="3">
    <source>
        <dbReference type="ARBA" id="ARBA00023163"/>
    </source>
</evidence>
<dbReference type="Proteomes" id="UP000521748">
    <property type="component" value="Unassembled WGS sequence"/>
</dbReference>
<keyword evidence="3" id="KW-0804">Transcription</keyword>
<keyword evidence="7" id="KW-1185">Reference proteome</keyword>
<reference evidence="6 7" key="1">
    <citation type="submission" date="2020-07" db="EMBL/GenBank/DDBJ databases">
        <title>Sequencing the genomes of 1000 actinobacteria strains.</title>
        <authorList>
            <person name="Klenk H.-P."/>
        </authorList>
    </citation>
    <scope>NUCLEOTIDE SEQUENCE [LARGE SCALE GENOMIC DNA]</scope>
    <source>
        <strain evidence="6 7">DSM 102047</strain>
    </source>
</reference>